<dbReference type="HOGENOM" id="CLU_3406539_0_0_1"/>
<dbReference type="EMBL" id="CH445348">
    <property type="protein sequence ID" value="EAT79802.1"/>
    <property type="molecule type" value="Genomic_DNA"/>
</dbReference>
<name>Q0U5G2_PHANO</name>
<dbReference type="InParanoid" id="Q0U5G2"/>
<evidence type="ECO:0000313" key="1">
    <source>
        <dbReference type="EMBL" id="EAT79802.1"/>
    </source>
</evidence>
<reference evidence="2" key="1">
    <citation type="journal article" date="2007" name="Plant Cell">
        <title>Dothideomycete-plant interactions illuminated by genome sequencing and EST analysis of the wheat pathogen Stagonospora nodorum.</title>
        <authorList>
            <person name="Hane J.K."/>
            <person name="Lowe R.G."/>
            <person name="Solomon P.S."/>
            <person name="Tan K.C."/>
            <person name="Schoch C.L."/>
            <person name="Spatafora J.W."/>
            <person name="Crous P.W."/>
            <person name="Kodira C."/>
            <person name="Birren B.W."/>
            <person name="Galagan J.E."/>
            <person name="Torriani S.F."/>
            <person name="McDonald B.A."/>
            <person name="Oliver R.P."/>
        </authorList>
    </citation>
    <scope>NUCLEOTIDE SEQUENCE [LARGE SCALE GENOMIC DNA]</scope>
    <source>
        <strain evidence="2">SN15 / ATCC MYA-4574 / FGSC 10173</strain>
    </source>
</reference>
<accession>Q0U5G2</accession>
<evidence type="ECO:0000313" key="2">
    <source>
        <dbReference type="Proteomes" id="UP000001055"/>
    </source>
</evidence>
<dbReference type="Proteomes" id="UP000001055">
    <property type="component" value="Unassembled WGS sequence"/>
</dbReference>
<dbReference type="AlphaFoldDB" id="Q0U5G2"/>
<dbReference type="GeneID" id="5980128"/>
<dbReference type="KEGG" id="pno:SNOG_13002"/>
<gene>
    <name evidence="1" type="ORF">SNOG_13002</name>
</gene>
<sequence length="30" mass="3469">MTCLKIAFNTHAQNFCLQIERLKSFATMHA</sequence>
<protein>
    <submittedName>
        <fullName evidence="1">Uncharacterized protein</fullName>
    </submittedName>
</protein>
<proteinExistence type="predicted"/>
<dbReference type="RefSeq" id="XP_001803216.1">
    <property type="nucleotide sequence ID" value="XM_001803164.1"/>
</dbReference>
<organism evidence="1 2">
    <name type="scientific">Phaeosphaeria nodorum (strain SN15 / ATCC MYA-4574 / FGSC 10173)</name>
    <name type="common">Glume blotch fungus</name>
    <name type="synonym">Parastagonospora nodorum</name>
    <dbReference type="NCBI Taxonomy" id="321614"/>
    <lineage>
        <taxon>Eukaryota</taxon>
        <taxon>Fungi</taxon>
        <taxon>Dikarya</taxon>
        <taxon>Ascomycota</taxon>
        <taxon>Pezizomycotina</taxon>
        <taxon>Dothideomycetes</taxon>
        <taxon>Pleosporomycetidae</taxon>
        <taxon>Pleosporales</taxon>
        <taxon>Pleosporineae</taxon>
        <taxon>Phaeosphaeriaceae</taxon>
        <taxon>Parastagonospora</taxon>
    </lineage>
</organism>